<keyword evidence="6" id="KW-0547">Nucleotide-binding</keyword>
<evidence type="ECO:0000256" key="3">
    <source>
        <dbReference type="ARBA" id="ARBA00022553"/>
    </source>
</evidence>
<keyword evidence="8" id="KW-0067">ATP-binding</keyword>
<gene>
    <name evidence="11" type="ORF">M8C21_031366</name>
</gene>
<evidence type="ECO:0000256" key="2">
    <source>
        <dbReference type="ARBA" id="ARBA00012513"/>
    </source>
</evidence>
<dbReference type="Proteomes" id="UP001206925">
    <property type="component" value="Unassembled WGS sequence"/>
</dbReference>
<dbReference type="GO" id="GO:0004674">
    <property type="term" value="F:protein serine/threonine kinase activity"/>
    <property type="evidence" value="ECO:0007669"/>
    <property type="project" value="UniProtKB-EC"/>
</dbReference>
<dbReference type="PANTHER" id="PTHR47984:SF14">
    <property type="entry name" value="OS01G0323000 PROTEIN"/>
    <property type="match status" value="1"/>
</dbReference>
<dbReference type="GO" id="GO:0005524">
    <property type="term" value="F:ATP binding"/>
    <property type="evidence" value="ECO:0007669"/>
    <property type="project" value="UniProtKB-KW"/>
</dbReference>
<keyword evidence="10" id="KW-0472">Membrane</keyword>
<comment type="subcellular location">
    <subcellularLocation>
        <location evidence="1">Membrane</location>
        <topology evidence="1">Single-pass membrane protein</topology>
    </subcellularLocation>
</comment>
<keyword evidence="9" id="KW-1133">Transmembrane helix</keyword>
<keyword evidence="3" id="KW-0597">Phosphoprotein</keyword>
<evidence type="ECO:0000256" key="5">
    <source>
        <dbReference type="ARBA" id="ARBA00022692"/>
    </source>
</evidence>
<evidence type="ECO:0000256" key="8">
    <source>
        <dbReference type="ARBA" id="ARBA00022840"/>
    </source>
</evidence>
<dbReference type="EMBL" id="JAMZMK010010316">
    <property type="protein sequence ID" value="KAI7732087.1"/>
    <property type="molecule type" value="Genomic_DNA"/>
</dbReference>
<dbReference type="AlphaFoldDB" id="A0AAD5G879"/>
<keyword evidence="4" id="KW-0808">Transferase</keyword>
<protein>
    <recommendedName>
        <fullName evidence="2">non-specific serine/threonine protein kinase</fullName>
        <ecNumber evidence="2">2.7.11.1</ecNumber>
    </recommendedName>
</protein>
<dbReference type="SUPFAM" id="SSF56112">
    <property type="entry name" value="Protein kinase-like (PK-like)"/>
    <property type="match status" value="1"/>
</dbReference>
<dbReference type="PANTHER" id="PTHR47984">
    <property type="entry name" value="OS01G0323000 PROTEIN"/>
    <property type="match status" value="1"/>
</dbReference>
<evidence type="ECO:0000313" key="11">
    <source>
        <dbReference type="EMBL" id="KAI7732087.1"/>
    </source>
</evidence>
<reference evidence="11" key="1">
    <citation type="submission" date="2022-06" db="EMBL/GenBank/DDBJ databases">
        <title>Uncovering the hologenomic basis of an extraordinary plant invasion.</title>
        <authorList>
            <person name="Bieker V.C."/>
            <person name="Martin M.D."/>
            <person name="Gilbert T."/>
            <person name="Hodgins K."/>
            <person name="Battlay P."/>
            <person name="Petersen B."/>
            <person name="Wilson J."/>
        </authorList>
    </citation>
    <scope>NUCLEOTIDE SEQUENCE</scope>
    <source>
        <strain evidence="11">AA19_3_7</strain>
        <tissue evidence="11">Leaf</tissue>
    </source>
</reference>
<comment type="caution">
    <text evidence="11">The sequence shown here is derived from an EMBL/GenBank/DDBJ whole genome shotgun (WGS) entry which is preliminary data.</text>
</comment>
<keyword evidence="12" id="KW-1185">Reference proteome</keyword>
<evidence type="ECO:0000256" key="6">
    <source>
        <dbReference type="ARBA" id="ARBA00022741"/>
    </source>
</evidence>
<dbReference type="EC" id="2.7.11.1" evidence="2"/>
<keyword evidence="7" id="KW-0418">Kinase</keyword>
<evidence type="ECO:0000313" key="12">
    <source>
        <dbReference type="Proteomes" id="UP001206925"/>
    </source>
</evidence>
<dbReference type="GO" id="GO:0016020">
    <property type="term" value="C:membrane"/>
    <property type="evidence" value="ECO:0007669"/>
    <property type="project" value="UniProtKB-SubCell"/>
</dbReference>
<dbReference type="InterPro" id="IPR011009">
    <property type="entry name" value="Kinase-like_dom_sf"/>
</dbReference>
<proteinExistence type="predicted"/>
<evidence type="ECO:0000256" key="1">
    <source>
        <dbReference type="ARBA" id="ARBA00004167"/>
    </source>
</evidence>
<keyword evidence="5" id="KW-0812">Transmembrane</keyword>
<sequence>MVYEYVNNGNLEQWVHAPTWISYLVGSHESYSSYRKVPEHVNSGLLNRKKDVYRFGVLLSKAITGKHPVNLVDCLIMMMGNRRSNEMWFDHMMEDALGVKLMLPNPSLRTRTLMQKMAANKVK</sequence>
<evidence type="ECO:0000256" key="9">
    <source>
        <dbReference type="ARBA" id="ARBA00022989"/>
    </source>
</evidence>
<evidence type="ECO:0000256" key="10">
    <source>
        <dbReference type="ARBA" id="ARBA00023136"/>
    </source>
</evidence>
<accession>A0AAD5G879</accession>
<organism evidence="11 12">
    <name type="scientific">Ambrosia artemisiifolia</name>
    <name type="common">Common ragweed</name>
    <dbReference type="NCBI Taxonomy" id="4212"/>
    <lineage>
        <taxon>Eukaryota</taxon>
        <taxon>Viridiplantae</taxon>
        <taxon>Streptophyta</taxon>
        <taxon>Embryophyta</taxon>
        <taxon>Tracheophyta</taxon>
        <taxon>Spermatophyta</taxon>
        <taxon>Magnoliopsida</taxon>
        <taxon>eudicotyledons</taxon>
        <taxon>Gunneridae</taxon>
        <taxon>Pentapetalae</taxon>
        <taxon>asterids</taxon>
        <taxon>campanulids</taxon>
        <taxon>Asterales</taxon>
        <taxon>Asteraceae</taxon>
        <taxon>Asteroideae</taxon>
        <taxon>Heliantheae alliance</taxon>
        <taxon>Heliantheae</taxon>
        <taxon>Ambrosia</taxon>
    </lineage>
</organism>
<evidence type="ECO:0000256" key="4">
    <source>
        <dbReference type="ARBA" id="ARBA00022679"/>
    </source>
</evidence>
<name>A0AAD5G879_AMBAR</name>
<dbReference type="InterPro" id="IPR052232">
    <property type="entry name" value="RLK_Ser/Thr-Kinase"/>
</dbReference>
<evidence type="ECO:0000256" key="7">
    <source>
        <dbReference type="ARBA" id="ARBA00022777"/>
    </source>
</evidence>